<dbReference type="InterPro" id="IPR002110">
    <property type="entry name" value="Ankyrin_rpt"/>
</dbReference>
<dbReference type="InterPro" id="IPR036770">
    <property type="entry name" value="Ankyrin_rpt-contain_sf"/>
</dbReference>
<dbReference type="EMBL" id="CAJFCJ010000006">
    <property type="protein sequence ID" value="CAD5115593.1"/>
    <property type="molecule type" value="Genomic_DNA"/>
</dbReference>
<accession>A0A7I8VJJ3</accession>
<evidence type="ECO:0000313" key="4">
    <source>
        <dbReference type="EMBL" id="CAD5115593.1"/>
    </source>
</evidence>
<feature type="repeat" description="ANK" evidence="3">
    <location>
        <begin position="41"/>
        <end position="73"/>
    </location>
</feature>
<feature type="repeat" description="ANK" evidence="3">
    <location>
        <begin position="213"/>
        <end position="245"/>
    </location>
</feature>
<dbReference type="OrthoDB" id="366390at2759"/>
<dbReference type="AlphaFoldDB" id="A0A7I8VJJ3"/>
<feature type="repeat" description="ANK" evidence="3">
    <location>
        <begin position="245"/>
        <end position="277"/>
    </location>
</feature>
<dbReference type="PROSITE" id="PS50297">
    <property type="entry name" value="ANK_REP_REGION"/>
    <property type="match status" value="4"/>
</dbReference>
<dbReference type="SMART" id="SM00248">
    <property type="entry name" value="ANK"/>
    <property type="match status" value="7"/>
</dbReference>
<dbReference type="Gene3D" id="1.25.40.20">
    <property type="entry name" value="Ankyrin repeat-containing domain"/>
    <property type="match status" value="3"/>
</dbReference>
<protein>
    <submittedName>
        <fullName evidence="4">DgyrCDS4554</fullName>
    </submittedName>
</protein>
<evidence type="ECO:0000256" key="1">
    <source>
        <dbReference type="ARBA" id="ARBA00022737"/>
    </source>
</evidence>
<feature type="repeat" description="ANK" evidence="3">
    <location>
        <begin position="74"/>
        <end position="106"/>
    </location>
</feature>
<dbReference type="Proteomes" id="UP000549394">
    <property type="component" value="Unassembled WGS sequence"/>
</dbReference>
<dbReference type="SUPFAM" id="SSF48403">
    <property type="entry name" value="Ankyrin repeat"/>
    <property type="match status" value="2"/>
</dbReference>
<evidence type="ECO:0000256" key="2">
    <source>
        <dbReference type="ARBA" id="ARBA00023043"/>
    </source>
</evidence>
<proteinExistence type="predicted"/>
<keyword evidence="5" id="KW-1185">Reference proteome</keyword>
<feature type="repeat" description="ANK" evidence="3">
    <location>
        <begin position="114"/>
        <end position="146"/>
    </location>
</feature>
<comment type="caution">
    <text evidence="4">The sequence shown here is derived from an EMBL/GenBank/DDBJ whole genome shotgun (WGS) entry which is preliminary data.</text>
</comment>
<dbReference type="PROSITE" id="PS50088">
    <property type="entry name" value="ANK_REPEAT"/>
    <property type="match status" value="5"/>
</dbReference>
<organism evidence="4 5">
    <name type="scientific">Dimorphilus gyrociliatus</name>
    <dbReference type="NCBI Taxonomy" id="2664684"/>
    <lineage>
        <taxon>Eukaryota</taxon>
        <taxon>Metazoa</taxon>
        <taxon>Spiralia</taxon>
        <taxon>Lophotrochozoa</taxon>
        <taxon>Annelida</taxon>
        <taxon>Polychaeta</taxon>
        <taxon>Polychaeta incertae sedis</taxon>
        <taxon>Dinophilidae</taxon>
        <taxon>Dimorphilus</taxon>
    </lineage>
</organism>
<keyword evidence="1" id="KW-0677">Repeat</keyword>
<reference evidence="4 5" key="1">
    <citation type="submission" date="2020-08" db="EMBL/GenBank/DDBJ databases">
        <authorList>
            <person name="Hejnol A."/>
        </authorList>
    </citation>
    <scope>NUCLEOTIDE SEQUENCE [LARGE SCALE GENOMIC DNA]</scope>
</reference>
<evidence type="ECO:0000256" key="3">
    <source>
        <dbReference type="PROSITE-ProRule" id="PRU00023"/>
    </source>
</evidence>
<dbReference type="Pfam" id="PF12796">
    <property type="entry name" value="Ank_2"/>
    <property type="match status" value="2"/>
</dbReference>
<gene>
    <name evidence="4" type="ORF">DGYR_LOCUS4318</name>
</gene>
<sequence>MDDDEDLSLLNEYLKISGDAKEAEIVINSLSKESINRRNAKGFFPLFYAVYANNLEVTSLLLRKGADINVKDDTGFTVLHIACKEGYLEITELLLRNGALVNGPDANLLKSAAYLTTPLNLALQNNRVEIVKILLKNGADPNIPHFLAPEIHRFPLKFTECLQLLLEYGADPNTCNRSGQPLIIKACLENCMDAVEILINRPEVNVNAVESISNFTALHCAIICGNTKLVEKLLETGAKIQSNLSDVTALDLAITRTKLDIVDILLQKNLDLNAFNAEGCGSLSAVAQPSYTHLQFRRLIKTLLSMGADPRISGKKYKYFLPSFTPLLEYLTYQNEYDLQVIHTLVQYGASVKISLPTRYLKPKTVDGLLNQLHKLENDPDIFCFLLNVADTFETAAIKRSKKMKKEIIDILLREASICRPLRNITLNSIRKILKCPLTESVKELVLPELLKKMIIYEPLTNYI</sequence>
<evidence type="ECO:0000313" key="5">
    <source>
        <dbReference type="Proteomes" id="UP000549394"/>
    </source>
</evidence>
<dbReference type="PANTHER" id="PTHR24198">
    <property type="entry name" value="ANKYRIN REPEAT AND PROTEIN KINASE DOMAIN-CONTAINING PROTEIN"/>
    <property type="match status" value="1"/>
</dbReference>
<dbReference type="PRINTS" id="PR01415">
    <property type="entry name" value="ANKYRIN"/>
</dbReference>
<dbReference type="PANTHER" id="PTHR24198:SF194">
    <property type="entry name" value="INVERSIN-A"/>
    <property type="match status" value="1"/>
</dbReference>
<name>A0A7I8VJJ3_9ANNE</name>
<keyword evidence="2 3" id="KW-0040">ANK repeat</keyword>